<dbReference type="OrthoDB" id="201656at2759"/>
<evidence type="ECO:0000313" key="3">
    <source>
        <dbReference type="Proteomes" id="UP000094285"/>
    </source>
</evidence>
<feature type="compositionally biased region" description="Basic and acidic residues" evidence="1">
    <location>
        <begin position="22"/>
        <end position="38"/>
    </location>
</feature>
<dbReference type="RefSeq" id="XP_020065689.1">
    <property type="nucleotide sequence ID" value="XM_020209569.1"/>
</dbReference>
<dbReference type="STRING" id="984487.A0A1E4SMC8"/>
<evidence type="ECO:0000256" key="1">
    <source>
        <dbReference type="SAM" id="MobiDB-lite"/>
    </source>
</evidence>
<accession>A0A1E4SMC8</accession>
<dbReference type="Proteomes" id="UP000094285">
    <property type="component" value="Unassembled WGS sequence"/>
</dbReference>
<feature type="region of interest" description="Disordered" evidence="1">
    <location>
        <begin position="1"/>
        <end position="39"/>
    </location>
</feature>
<keyword evidence="3" id="KW-1185">Reference proteome</keyword>
<dbReference type="InterPro" id="IPR011032">
    <property type="entry name" value="GroES-like_sf"/>
</dbReference>
<dbReference type="EMBL" id="KV453910">
    <property type="protein sequence ID" value="ODV80567.1"/>
    <property type="molecule type" value="Genomic_DNA"/>
</dbReference>
<name>A0A1E4SMC8_9ASCO</name>
<sequence length="582" mass="66294">MKDPESPQRKKSVGFAPPPEELQSHHQDLAEIQHERAKSHPFHKIPPELAYLEKKGQGLGPKAIITPEVKRNHATYKISELGDLRNTSIKDISVQNKETELNFNYPKIDLFLPPYKLLVDTKFASLQSFDLAKINKYLLNLSNTKLGLGFEFSGLVIRIGSGIKDFAVGDIVVGIVDPLSRKGSLSTSILVTPGKDSLLKITPEELELLDKIDIGLHLGEDRGAEASKKFAIEEDDTNESINIETIETLQMKSSNYTKQPELTPLAKVSAFPALYCRAKLVLSHLIIHNNKANVLINGADTNLGLTLVQLLASKVYNLDQLNLILIIRESSVESMRSFVNLFSKGEFYDPSRIVKITLVTHDMANEDLTLPGKKAPTTYKKLDFFASQVIEGLFKTQYYDDDKLIGLDNINDYKLDLFVDIVGNKKYFQHTVKFDTLDAIKLPIHDHTSNTLDELFNGKVKEPFILKLLKPKKTGSSFVSCCRFTVSQPTYKIEKLLESNEPTFWGSKWSNGILNTMTYYNYFEEIDFRISDKWLREGLDLFLEGRLKFQINHFIDWRNDFKKYIKDLWVDDGKILFKVEDF</sequence>
<dbReference type="PANTHER" id="PTHR43482:SF1">
    <property type="entry name" value="PROTEIN AST1-RELATED"/>
    <property type="match status" value="1"/>
</dbReference>
<proteinExistence type="predicted"/>
<dbReference type="SUPFAM" id="SSF50129">
    <property type="entry name" value="GroES-like"/>
    <property type="match status" value="1"/>
</dbReference>
<dbReference type="InterPro" id="IPR052585">
    <property type="entry name" value="Lipid_raft_assoc_Zn_ADH"/>
</dbReference>
<dbReference type="PANTHER" id="PTHR43482">
    <property type="entry name" value="PROTEIN AST1-RELATED"/>
    <property type="match status" value="1"/>
</dbReference>
<gene>
    <name evidence="2" type="ORF">CANTADRAFT_48347</name>
</gene>
<reference evidence="3" key="1">
    <citation type="submission" date="2016-05" db="EMBL/GenBank/DDBJ databases">
        <title>Comparative genomics of biotechnologically important yeasts.</title>
        <authorList>
            <consortium name="DOE Joint Genome Institute"/>
            <person name="Riley R."/>
            <person name="Haridas S."/>
            <person name="Wolfe K.H."/>
            <person name="Lopes M.R."/>
            <person name="Hittinger C.T."/>
            <person name="Goker M."/>
            <person name="Salamov A."/>
            <person name="Wisecaver J."/>
            <person name="Long T.M."/>
            <person name="Aerts A.L."/>
            <person name="Barry K."/>
            <person name="Choi C."/>
            <person name="Clum A."/>
            <person name="Coughlan A.Y."/>
            <person name="Deshpande S."/>
            <person name="Douglass A.P."/>
            <person name="Hanson S.J."/>
            <person name="Klenk H.-P."/>
            <person name="Labutti K."/>
            <person name="Lapidus A."/>
            <person name="Lindquist E."/>
            <person name="Lipzen A."/>
            <person name="Meier-Kolthoff J.P."/>
            <person name="Ohm R.A."/>
            <person name="Otillar R.P."/>
            <person name="Pangilinan J."/>
            <person name="Peng Y."/>
            <person name="Rokas A."/>
            <person name="Rosa C.A."/>
            <person name="Scheuner C."/>
            <person name="Sibirny A.A."/>
            <person name="Slot J.C."/>
            <person name="Stielow J.B."/>
            <person name="Sun H."/>
            <person name="Kurtzman C.P."/>
            <person name="Blackwell M."/>
            <person name="Grigoriev I.V."/>
            <person name="Jeffries T.W."/>
        </authorList>
    </citation>
    <scope>NUCLEOTIDE SEQUENCE [LARGE SCALE GENOMIC DNA]</scope>
    <source>
        <strain evidence="3">NRRL Y-17324</strain>
    </source>
</reference>
<organism evidence="2 3">
    <name type="scientific">Suhomyces tanzawaensis NRRL Y-17324</name>
    <dbReference type="NCBI Taxonomy" id="984487"/>
    <lineage>
        <taxon>Eukaryota</taxon>
        <taxon>Fungi</taxon>
        <taxon>Dikarya</taxon>
        <taxon>Ascomycota</taxon>
        <taxon>Saccharomycotina</taxon>
        <taxon>Pichiomycetes</taxon>
        <taxon>Debaryomycetaceae</taxon>
        <taxon>Suhomyces</taxon>
    </lineage>
</organism>
<dbReference type="AlphaFoldDB" id="A0A1E4SMC8"/>
<dbReference type="Gene3D" id="3.90.180.10">
    <property type="entry name" value="Medium-chain alcohol dehydrogenases, catalytic domain"/>
    <property type="match status" value="1"/>
</dbReference>
<dbReference type="GeneID" id="30983705"/>
<evidence type="ECO:0000313" key="2">
    <source>
        <dbReference type="EMBL" id="ODV80567.1"/>
    </source>
</evidence>
<protein>
    <submittedName>
        <fullName evidence="2">Uncharacterized protein</fullName>
    </submittedName>
</protein>